<accession>A0ABP9EW26</accession>
<comment type="caution">
    <text evidence="2">The sequence shown here is derived from an EMBL/GenBank/DDBJ whole genome shotgun (WGS) entry which is preliminary data.</text>
</comment>
<gene>
    <name evidence="2" type="ORF">GCM10023203_44610</name>
</gene>
<keyword evidence="3" id="KW-1185">Reference proteome</keyword>
<evidence type="ECO:0000313" key="3">
    <source>
        <dbReference type="Proteomes" id="UP001500457"/>
    </source>
</evidence>
<sequence length="124" mass="13980">MTARGRAPVGLVVRLFASDGRWIAWYRPGLPYLWSTGDRWIGWFPWADEPTPEPRDDVLDPSDAYLGTVVGDRLLARTVRRPRPIPSRVPEPRRPVGPPDVDRAQAVPPPIGFTDVPLDRLFSD</sequence>
<name>A0ABP9EW26_9PSEU</name>
<proteinExistence type="predicted"/>
<dbReference type="RefSeq" id="WP_274233472.1">
    <property type="nucleotide sequence ID" value="NZ_BAABHQ010000014.1"/>
</dbReference>
<protein>
    <submittedName>
        <fullName evidence="2">Uncharacterized protein</fullName>
    </submittedName>
</protein>
<organism evidence="2 3">
    <name type="scientific">Actinomycetospora straminea</name>
    <dbReference type="NCBI Taxonomy" id="663607"/>
    <lineage>
        <taxon>Bacteria</taxon>
        <taxon>Bacillati</taxon>
        <taxon>Actinomycetota</taxon>
        <taxon>Actinomycetes</taxon>
        <taxon>Pseudonocardiales</taxon>
        <taxon>Pseudonocardiaceae</taxon>
        <taxon>Actinomycetospora</taxon>
    </lineage>
</organism>
<evidence type="ECO:0000256" key="1">
    <source>
        <dbReference type="SAM" id="MobiDB-lite"/>
    </source>
</evidence>
<dbReference type="EMBL" id="BAABHQ010000014">
    <property type="protein sequence ID" value="GAA4886911.1"/>
    <property type="molecule type" value="Genomic_DNA"/>
</dbReference>
<feature type="region of interest" description="Disordered" evidence="1">
    <location>
        <begin position="81"/>
        <end position="114"/>
    </location>
</feature>
<reference evidence="3" key="1">
    <citation type="journal article" date="2019" name="Int. J. Syst. Evol. Microbiol.">
        <title>The Global Catalogue of Microorganisms (GCM) 10K type strain sequencing project: providing services to taxonomists for standard genome sequencing and annotation.</title>
        <authorList>
            <consortium name="The Broad Institute Genomics Platform"/>
            <consortium name="The Broad Institute Genome Sequencing Center for Infectious Disease"/>
            <person name="Wu L."/>
            <person name="Ma J."/>
        </authorList>
    </citation>
    <scope>NUCLEOTIDE SEQUENCE [LARGE SCALE GENOMIC DNA]</scope>
    <source>
        <strain evidence="3">JCM 17983</strain>
    </source>
</reference>
<dbReference type="Proteomes" id="UP001500457">
    <property type="component" value="Unassembled WGS sequence"/>
</dbReference>
<evidence type="ECO:0000313" key="2">
    <source>
        <dbReference type="EMBL" id="GAA4886911.1"/>
    </source>
</evidence>